<name>A0AAP5H0V6_PAEAM</name>
<protein>
    <recommendedName>
        <fullName evidence="4">DUF5590 domain-containing protein</fullName>
    </recommendedName>
</protein>
<dbReference type="PROSITE" id="PS51257">
    <property type="entry name" value="PROKAR_LIPOPROTEIN"/>
    <property type="match status" value="1"/>
</dbReference>
<evidence type="ECO:0000313" key="3">
    <source>
        <dbReference type="Proteomes" id="UP001254832"/>
    </source>
</evidence>
<feature type="chain" id="PRO_5042989077" description="DUF5590 domain-containing protein" evidence="1">
    <location>
        <begin position="22"/>
        <end position="159"/>
    </location>
</feature>
<feature type="signal peptide" evidence="1">
    <location>
        <begin position="1"/>
        <end position="21"/>
    </location>
</feature>
<dbReference type="RefSeq" id="WP_310140281.1">
    <property type="nucleotide sequence ID" value="NZ_JAVDTR010000007.1"/>
</dbReference>
<comment type="caution">
    <text evidence="2">The sequence shown here is derived from an EMBL/GenBank/DDBJ whole genome shotgun (WGS) entry which is preliminary data.</text>
</comment>
<dbReference type="Proteomes" id="UP001254832">
    <property type="component" value="Unassembled WGS sequence"/>
</dbReference>
<accession>A0AAP5H0V6</accession>
<organism evidence="2 3">
    <name type="scientific">Paenibacillus amylolyticus</name>
    <dbReference type="NCBI Taxonomy" id="1451"/>
    <lineage>
        <taxon>Bacteria</taxon>
        <taxon>Bacillati</taxon>
        <taxon>Bacillota</taxon>
        <taxon>Bacilli</taxon>
        <taxon>Bacillales</taxon>
        <taxon>Paenibacillaceae</taxon>
        <taxon>Paenibacillus</taxon>
    </lineage>
</organism>
<evidence type="ECO:0000313" key="2">
    <source>
        <dbReference type="EMBL" id="MDR6724253.1"/>
    </source>
</evidence>
<proteinExistence type="predicted"/>
<gene>
    <name evidence="2" type="ORF">J2W91_002721</name>
</gene>
<keyword evidence="1" id="KW-0732">Signal</keyword>
<sequence>MKYVFVLISFCTMIIAGCIEATPQSSLSFDLEQDEQRIYEQLKDRLDESVLLNVEPMSVAKMYVYASYLGEYDVAYTLYTQREGYVAWSRLEDQQIPEKDQGNKEQITANFRNIEQGEFYEQGEHEGYIEYEKEAGAKSFFQMIKDENNIWKVAFMPLQ</sequence>
<evidence type="ECO:0000256" key="1">
    <source>
        <dbReference type="SAM" id="SignalP"/>
    </source>
</evidence>
<evidence type="ECO:0008006" key="4">
    <source>
        <dbReference type="Google" id="ProtNLM"/>
    </source>
</evidence>
<dbReference type="EMBL" id="JAVDTR010000007">
    <property type="protein sequence ID" value="MDR6724253.1"/>
    <property type="molecule type" value="Genomic_DNA"/>
</dbReference>
<dbReference type="AlphaFoldDB" id="A0AAP5H0V6"/>
<reference evidence="2" key="1">
    <citation type="submission" date="2023-07" db="EMBL/GenBank/DDBJ databases">
        <title>Sorghum-associated microbial communities from plants grown in Nebraska, USA.</title>
        <authorList>
            <person name="Schachtman D."/>
        </authorList>
    </citation>
    <scope>NUCLEOTIDE SEQUENCE</scope>
    <source>
        <strain evidence="2">BE80</strain>
    </source>
</reference>